<sequence>MAAVKFGYTADKIIDETTKENIEALRQLLVDENLPELTNEQILQFLWRSGHDLCEAKRIITGCYHLRAKVPQIFSNRKARTDLNKIFGQLEICTMPERTEDGNAILFVRVIDTNYKNISMEDYFKAYFMTLDSLLYQGPLKGVITIYDLTGISLMHLTRIKLSVLKTIIAYLQEGLPVEIKQVHCLNCSSFMDAVLKLIKPFVRNDFLEKSHFHTRNVDMDAFYANHLEKKYLPEDLGGDLPSTKTLHERNVQLLADLEEHFDAEEAQRNRT</sequence>
<dbReference type="AlphaFoldDB" id="A0AAN7SNF9"/>
<accession>A0AAN7SNF9</accession>
<reference evidence="3" key="1">
    <citation type="submission" date="2023-01" db="EMBL/GenBank/DDBJ databases">
        <title>Key to firefly adult light organ development and bioluminescence: homeobox transcription factors regulate luciferase expression and transportation to peroxisome.</title>
        <authorList>
            <person name="Fu X."/>
        </authorList>
    </citation>
    <scope>NUCLEOTIDE SEQUENCE [LARGE SCALE GENOMIC DNA]</scope>
</reference>
<dbReference type="PANTHER" id="PTHR10174:SF213">
    <property type="entry name" value="CRAL-TRIO DOMAIN-CONTAINING PROTEIN"/>
    <property type="match status" value="1"/>
</dbReference>
<dbReference type="GO" id="GO:1902936">
    <property type="term" value="F:phosphatidylinositol bisphosphate binding"/>
    <property type="evidence" value="ECO:0007669"/>
    <property type="project" value="TreeGrafter"/>
</dbReference>
<gene>
    <name evidence="2" type="ORF">RN001_010814</name>
</gene>
<keyword evidence="3" id="KW-1185">Reference proteome</keyword>
<evidence type="ECO:0000259" key="1">
    <source>
        <dbReference type="PROSITE" id="PS50191"/>
    </source>
</evidence>
<dbReference type="Gene3D" id="3.40.525.10">
    <property type="entry name" value="CRAL-TRIO lipid binding domain"/>
    <property type="match status" value="1"/>
</dbReference>
<protein>
    <recommendedName>
        <fullName evidence="1">CRAL-TRIO domain-containing protein</fullName>
    </recommendedName>
</protein>
<dbReference type="SMART" id="SM00516">
    <property type="entry name" value="SEC14"/>
    <property type="match status" value="1"/>
</dbReference>
<name>A0AAN7SNF9_9COLE</name>
<dbReference type="CDD" id="cd00170">
    <property type="entry name" value="SEC14"/>
    <property type="match status" value="1"/>
</dbReference>
<organism evidence="2 3">
    <name type="scientific">Aquatica leii</name>
    <dbReference type="NCBI Taxonomy" id="1421715"/>
    <lineage>
        <taxon>Eukaryota</taxon>
        <taxon>Metazoa</taxon>
        <taxon>Ecdysozoa</taxon>
        <taxon>Arthropoda</taxon>
        <taxon>Hexapoda</taxon>
        <taxon>Insecta</taxon>
        <taxon>Pterygota</taxon>
        <taxon>Neoptera</taxon>
        <taxon>Endopterygota</taxon>
        <taxon>Coleoptera</taxon>
        <taxon>Polyphaga</taxon>
        <taxon>Elateriformia</taxon>
        <taxon>Elateroidea</taxon>
        <taxon>Lampyridae</taxon>
        <taxon>Luciolinae</taxon>
        <taxon>Aquatica</taxon>
    </lineage>
</organism>
<evidence type="ECO:0000313" key="3">
    <source>
        <dbReference type="Proteomes" id="UP001353858"/>
    </source>
</evidence>
<evidence type="ECO:0000313" key="2">
    <source>
        <dbReference type="EMBL" id="KAK4878308.1"/>
    </source>
</evidence>
<proteinExistence type="predicted"/>
<dbReference type="SUPFAM" id="SSF52087">
    <property type="entry name" value="CRAL/TRIO domain"/>
    <property type="match status" value="1"/>
</dbReference>
<dbReference type="PROSITE" id="PS50191">
    <property type="entry name" value="CRAL_TRIO"/>
    <property type="match status" value="1"/>
</dbReference>
<comment type="caution">
    <text evidence="2">The sequence shown here is derived from an EMBL/GenBank/DDBJ whole genome shotgun (WGS) entry which is preliminary data.</text>
</comment>
<dbReference type="InterPro" id="IPR036273">
    <property type="entry name" value="CRAL/TRIO_N_dom_sf"/>
</dbReference>
<dbReference type="GO" id="GO:0016020">
    <property type="term" value="C:membrane"/>
    <property type="evidence" value="ECO:0007669"/>
    <property type="project" value="TreeGrafter"/>
</dbReference>
<dbReference type="SUPFAM" id="SSF46938">
    <property type="entry name" value="CRAL/TRIO N-terminal domain"/>
    <property type="match status" value="1"/>
</dbReference>
<dbReference type="Proteomes" id="UP001353858">
    <property type="component" value="Unassembled WGS sequence"/>
</dbReference>
<dbReference type="InterPro" id="IPR001251">
    <property type="entry name" value="CRAL-TRIO_dom"/>
</dbReference>
<feature type="domain" description="CRAL-TRIO" evidence="1">
    <location>
        <begin position="80"/>
        <end position="245"/>
    </location>
</feature>
<dbReference type="PRINTS" id="PR00180">
    <property type="entry name" value="CRETINALDHBP"/>
</dbReference>
<dbReference type="PANTHER" id="PTHR10174">
    <property type="entry name" value="ALPHA-TOCOPHEROL TRANSFER PROTEIN-RELATED"/>
    <property type="match status" value="1"/>
</dbReference>
<dbReference type="InterPro" id="IPR036865">
    <property type="entry name" value="CRAL-TRIO_dom_sf"/>
</dbReference>
<dbReference type="Pfam" id="PF00650">
    <property type="entry name" value="CRAL_TRIO"/>
    <property type="match status" value="1"/>
</dbReference>
<dbReference type="EMBL" id="JARPUR010000004">
    <property type="protein sequence ID" value="KAK4878308.1"/>
    <property type="molecule type" value="Genomic_DNA"/>
</dbReference>